<reference evidence="2" key="1">
    <citation type="journal article" date="2019" name="Int. J. Syst. Evol. Microbiol.">
        <title>The Global Catalogue of Microorganisms (GCM) 10K type strain sequencing project: providing services to taxonomists for standard genome sequencing and annotation.</title>
        <authorList>
            <consortium name="The Broad Institute Genomics Platform"/>
            <consortium name="The Broad Institute Genome Sequencing Center for Infectious Disease"/>
            <person name="Wu L."/>
            <person name="Ma J."/>
        </authorList>
    </citation>
    <scope>NUCLEOTIDE SEQUENCE [LARGE SCALE GENOMIC DNA]</scope>
    <source>
        <strain evidence="2">JCM 31921</strain>
    </source>
</reference>
<comment type="caution">
    <text evidence="1">The sequence shown here is derived from an EMBL/GenBank/DDBJ whole genome shotgun (WGS) entry which is preliminary data.</text>
</comment>
<dbReference type="InterPro" id="IPR019853">
    <property type="entry name" value="GldB-like"/>
</dbReference>
<dbReference type="Proteomes" id="UP001501410">
    <property type="component" value="Unassembled WGS sequence"/>
</dbReference>
<organism evidence="1 2">
    <name type="scientific">Rurimicrobium arvi</name>
    <dbReference type="NCBI Taxonomy" id="2049916"/>
    <lineage>
        <taxon>Bacteria</taxon>
        <taxon>Pseudomonadati</taxon>
        <taxon>Bacteroidota</taxon>
        <taxon>Chitinophagia</taxon>
        <taxon>Chitinophagales</taxon>
        <taxon>Chitinophagaceae</taxon>
        <taxon>Rurimicrobium</taxon>
    </lineage>
</organism>
<sequence length="352" mass="40854">MLRIQYKDTLLLKGMVFAVLLGLSACGGGNSSEHVPDVSRVKVDLQTRRFDRDFISIDSNHISAGLEHLYGSYPEFLDFYLDTILAIGVMHHYTDSSVAVSRGVRSFLTYPDYRNLFDTIAVHYPDTKKTDEDLLKGFQYMQHYYPEFKIPRVIYFNSFLANWGVVSYEGGIAIGLDMFLGRNFPFYTSVGQPDYMLINFRPESIVPSVFNTIYFDFHPFRDEERTLLDMMIQKGKQQYFLEKMLPFVQPEDRIGYTADQLKWCEANEAMIYNFFAANNLLFEKNWSKMRRYVVYGPTTNGMPAESPGNIGTWLGYRIVKAFAKEHPEMTPEQIFATEQADQFLKQSKYKPK</sequence>
<evidence type="ECO:0000313" key="2">
    <source>
        <dbReference type="Proteomes" id="UP001501410"/>
    </source>
</evidence>
<dbReference type="RefSeq" id="WP_344826068.1">
    <property type="nucleotide sequence ID" value="NZ_BAABEZ010000022.1"/>
</dbReference>
<gene>
    <name evidence="1" type="primary">gldB</name>
    <name evidence="1" type="ORF">GCM10023092_19350</name>
</gene>
<keyword evidence="2" id="KW-1185">Reference proteome</keyword>
<dbReference type="Pfam" id="PF25594">
    <property type="entry name" value="GldB_lipo"/>
    <property type="match status" value="1"/>
</dbReference>
<proteinExistence type="predicted"/>
<name>A0ABP8MSY4_9BACT</name>
<protein>
    <submittedName>
        <fullName evidence="1">Gliding motility lipoprotein GldB</fullName>
    </submittedName>
</protein>
<accession>A0ABP8MSY4</accession>
<evidence type="ECO:0000313" key="1">
    <source>
        <dbReference type="EMBL" id="GAA4455531.1"/>
    </source>
</evidence>
<dbReference type="PROSITE" id="PS51257">
    <property type="entry name" value="PROKAR_LIPOPROTEIN"/>
    <property type="match status" value="1"/>
</dbReference>
<dbReference type="EMBL" id="BAABEZ010000022">
    <property type="protein sequence ID" value="GAA4455531.1"/>
    <property type="molecule type" value="Genomic_DNA"/>
</dbReference>
<keyword evidence="1" id="KW-0449">Lipoprotein</keyword>